<dbReference type="AlphaFoldDB" id="A0A1J4NXZ3"/>
<dbReference type="EMBL" id="LAVA02000026">
    <property type="protein sequence ID" value="OIJ67401.1"/>
    <property type="molecule type" value="Genomic_DNA"/>
</dbReference>
<dbReference type="STRING" id="1428628.WN71_012465"/>
<evidence type="ECO:0000256" key="1">
    <source>
        <dbReference type="SAM" id="MobiDB-lite"/>
    </source>
</evidence>
<evidence type="ECO:0008006" key="5">
    <source>
        <dbReference type="Google" id="ProtNLM"/>
    </source>
</evidence>
<organism evidence="3 4">
    <name type="scientific">Streptomyces mangrovisoli</name>
    <dbReference type="NCBI Taxonomy" id="1428628"/>
    <lineage>
        <taxon>Bacteria</taxon>
        <taxon>Bacillati</taxon>
        <taxon>Actinomycetota</taxon>
        <taxon>Actinomycetes</taxon>
        <taxon>Kitasatosporales</taxon>
        <taxon>Streptomycetaceae</taxon>
        <taxon>Streptomyces</taxon>
    </lineage>
</organism>
<dbReference type="OrthoDB" id="4335221at2"/>
<feature type="region of interest" description="Disordered" evidence="1">
    <location>
        <begin position="1"/>
        <end position="111"/>
    </location>
</feature>
<dbReference type="Proteomes" id="UP000034196">
    <property type="component" value="Unassembled WGS sequence"/>
</dbReference>
<feature type="compositionally biased region" description="Pro residues" evidence="1">
    <location>
        <begin position="63"/>
        <end position="84"/>
    </location>
</feature>
<evidence type="ECO:0000256" key="2">
    <source>
        <dbReference type="SAM" id="Phobius"/>
    </source>
</evidence>
<gene>
    <name evidence="3" type="ORF">WN71_012465</name>
</gene>
<feature type="compositionally biased region" description="Basic and acidic residues" evidence="1">
    <location>
        <begin position="14"/>
        <end position="24"/>
    </location>
</feature>
<feature type="compositionally biased region" description="Low complexity" evidence="1">
    <location>
        <begin position="156"/>
        <end position="165"/>
    </location>
</feature>
<feature type="transmembrane region" description="Helical" evidence="2">
    <location>
        <begin position="118"/>
        <end position="139"/>
    </location>
</feature>
<keyword evidence="2" id="KW-0812">Transmembrane</keyword>
<comment type="caution">
    <text evidence="3">The sequence shown here is derived from an EMBL/GenBank/DDBJ whole genome shotgun (WGS) entry which is preliminary data.</text>
</comment>
<feature type="region of interest" description="Disordered" evidence="1">
    <location>
        <begin position="148"/>
        <end position="208"/>
    </location>
</feature>
<feature type="compositionally biased region" description="Low complexity" evidence="1">
    <location>
        <begin position="38"/>
        <end position="48"/>
    </location>
</feature>
<keyword evidence="4" id="KW-1185">Reference proteome</keyword>
<sequence>MSGRYEYDDAGSGPEREPSEERGRAAWSGGETGAVPPWASAQTQAGGAAPPPWASAQTRSGGGPPPSWTSPPPPASGPLPPPPGTAHATPPGTPYPTPPYTLAPGVPPARPARRTGRLVAAVVLTVVVGAGAGAGGWYLTRDHSTGSEAGAGTTVSAPPQSSAPGSTPPASPSATDASDAGTGPASTPASGPATASAAPGYRTADDPIGYRVQIPEGWTRREKQGEKAPVVTYESPGDGRQLQIFRVTEPTPAASLELAETAPGYGFAHQRGYQVLDRASGDGWSELTYRYDDKDEGARRVVDHRFEASDGTLYAIRASGPESLGADLVGEPLTTAVASFCPSGAQCG</sequence>
<feature type="compositionally biased region" description="Low complexity" evidence="1">
    <location>
        <begin position="172"/>
        <end position="200"/>
    </location>
</feature>
<keyword evidence="2" id="KW-0472">Membrane</keyword>
<accession>A0A1J4NXZ3</accession>
<proteinExistence type="predicted"/>
<name>A0A1J4NXZ3_9ACTN</name>
<reference evidence="3" key="1">
    <citation type="submission" date="2016-10" db="EMBL/GenBank/DDBJ databases">
        <title>Genome sequence of Streptomyces mangrovisoli MUSC 149.</title>
        <authorList>
            <person name="Lee L.-H."/>
            <person name="Ser H.-L."/>
        </authorList>
    </citation>
    <scope>NUCLEOTIDE SEQUENCE [LARGE SCALE GENOMIC DNA]</scope>
    <source>
        <strain evidence="3">MUSC 149</strain>
    </source>
</reference>
<evidence type="ECO:0000313" key="4">
    <source>
        <dbReference type="Proteomes" id="UP000034196"/>
    </source>
</evidence>
<feature type="compositionally biased region" description="Pro residues" evidence="1">
    <location>
        <begin position="91"/>
        <end position="110"/>
    </location>
</feature>
<dbReference type="RefSeq" id="WP_046585822.1">
    <property type="nucleotide sequence ID" value="NZ_LAVA02000026.1"/>
</dbReference>
<protein>
    <recommendedName>
        <fullName evidence="5">Serine/arginine repetitive matrix protein 2</fullName>
    </recommendedName>
</protein>
<keyword evidence="2" id="KW-1133">Transmembrane helix</keyword>
<evidence type="ECO:0000313" key="3">
    <source>
        <dbReference type="EMBL" id="OIJ67401.1"/>
    </source>
</evidence>